<reference evidence="1 2" key="1">
    <citation type="journal article" date="2011" name="J. Bacteriol.">
        <title>Genome sequence of the repetitive-sequence-rich Mycoplasma fermentans strain M64.</title>
        <authorList>
            <person name="Shu H.W."/>
            <person name="Liu T.T."/>
            <person name="Chang H.Y."/>
            <person name="Liu Y.M."/>
            <person name="Wu K.M."/>
            <person name="Shu H.Y."/>
            <person name="Tsai S.F."/>
            <person name="Hsiao K.J."/>
            <person name="Hu W.S."/>
            <person name="Ng W.V."/>
        </authorList>
    </citation>
    <scope>NUCLEOTIDE SEQUENCE [LARGE SCALE GENOMIC DNA]</scope>
    <source>
        <strain evidence="1 2">M64</strain>
    </source>
</reference>
<proteinExistence type="predicted"/>
<organism evidence="1 2">
    <name type="scientific">Mycoplasmopsis fermentans (strain M64)</name>
    <name type="common">Mycoplasma fermentans</name>
    <dbReference type="NCBI Taxonomy" id="943945"/>
    <lineage>
        <taxon>Bacteria</taxon>
        <taxon>Bacillati</taxon>
        <taxon>Mycoplasmatota</taxon>
        <taxon>Mycoplasmoidales</taxon>
        <taxon>Metamycoplasmataceae</taxon>
        <taxon>Mycoplasmopsis</taxon>
    </lineage>
</organism>
<dbReference type="Proteomes" id="UP000007473">
    <property type="component" value="Chromosome"/>
</dbReference>
<protein>
    <submittedName>
        <fullName evidence="1">Uncharacterized protein</fullName>
    </submittedName>
</protein>
<dbReference type="KEGG" id="mfm:MfeM64YM_0005"/>
<evidence type="ECO:0000313" key="2">
    <source>
        <dbReference type="Proteomes" id="UP000007473"/>
    </source>
</evidence>
<evidence type="ECO:0000313" key="1">
    <source>
        <dbReference type="EMBL" id="ADV34017.1"/>
    </source>
</evidence>
<gene>
    <name evidence="1" type="ordered locus">MfeM64YM_0005</name>
</gene>
<dbReference type="EMBL" id="CP002458">
    <property type="protein sequence ID" value="ADV34017.1"/>
    <property type="molecule type" value="Genomic_DNA"/>
</dbReference>
<dbReference type="AlphaFoldDB" id="A0AB32XA95"/>
<accession>A0AB32XA95</accession>
<name>A0AB32XA95_MYCFM</name>
<sequence>MLLNSQNKEKNELQMHKFVIIKYRLETQNGKIYSSQKTNKTLW</sequence>